<dbReference type="Proteomes" id="UP000218811">
    <property type="component" value="Unassembled WGS sequence"/>
</dbReference>
<evidence type="ECO:0000256" key="1">
    <source>
        <dbReference type="SAM" id="MobiDB-lite"/>
    </source>
</evidence>
<dbReference type="EMBL" id="KB467998">
    <property type="protein sequence ID" value="PCH39478.1"/>
    <property type="molecule type" value="Genomic_DNA"/>
</dbReference>
<feature type="compositionally biased region" description="Pro residues" evidence="1">
    <location>
        <begin position="186"/>
        <end position="197"/>
    </location>
</feature>
<gene>
    <name evidence="2" type="ORF">WOLCODRAFT_159043</name>
</gene>
<feature type="region of interest" description="Disordered" evidence="1">
    <location>
        <begin position="1"/>
        <end position="344"/>
    </location>
</feature>
<dbReference type="AlphaFoldDB" id="A0A2H3JP30"/>
<feature type="compositionally biased region" description="Basic residues" evidence="1">
    <location>
        <begin position="292"/>
        <end position="301"/>
    </location>
</feature>
<proteinExistence type="predicted"/>
<keyword evidence="3" id="KW-1185">Reference proteome</keyword>
<protein>
    <submittedName>
        <fullName evidence="2">Uncharacterized protein</fullName>
    </submittedName>
</protein>
<feature type="compositionally biased region" description="Polar residues" evidence="1">
    <location>
        <begin position="1"/>
        <end position="17"/>
    </location>
</feature>
<feature type="compositionally biased region" description="Low complexity" evidence="1">
    <location>
        <begin position="333"/>
        <end position="344"/>
    </location>
</feature>
<organism evidence="2 3">
    <name type="scientific">Wolfiporia cocos (strain MD-104)</name>
    <name type="common">Brown rot fungus</name>
    <dbReference type="NCBI Taxonomy" id="742152"/>
    <lineage>
        <taxon>Eukaryota</taxon>
        <taxon>Fungi</taxon>
        <taxon>Dikarya</taxon>
        <taxon>Basidiomycota</taxon>
        <taxon>Agaricomycotina</taxon>
        <taxon>Agaricomycetes</taxon>
        <taxon>Polyporales</taxon>
        <taxon>Phaeolaceae</taxon>
        <taxon>Wolfiporia</taxon>
    </lineage>
</organism>
<feature type="compositionally biased region" description="Polar residues" evidence="1">
    <location>
        <begin position="247"/>
        <end position="267"/>
    </location>
</feature>
<sequence length="344" mass="37275">MPNQRQRMLLGNNQTQGPRPGRSRREDPSMGQGHPIAQRAPPPDSSGSDKTTPVNGRTPAEGHTARVTTRVIQTQPHATATSPLAQPAVHQVEQRRRRFTKRATPSADHANSGLASQRRAVRQQPATGSRARPKGTRYPGGAPSRTVAGTEHQARRQGPKAQVFRHQAAAAVAIASPGKAYQRQGMPPPLRSTPTPPTAGCIKRDKAPPPSRVPGASAAVRRQTPSTLPRYSQGAGGGMKTNHLPIQPSQESESAAQRSKANDSPPTATDAPGTRRRHRLSSKCGGQEITVKRRTKRKSKYAPREKQRARWGRPPKYTAPRWLRDAPDPSPSPSLSQKQPPRKA</sequence>
<evidence type="ECO:0000313" key="2">
    <source>
        <dbReference type="EMBL" id="PCH39478.1"/>
    </source>
</evidence>
<feature type="compositionally biased region" description="Polar residues" evidence="1">
    <location>
        <begin position="45"/>
        <end position="55"/>
    </location>
</feature>
<name>A0A2H3JP30_WOLCO</name>
<evidence type="ECO:0000313" key="3">
    <source>
        <dbReference type="Proteomes" id="UP000218811"/>
    </source>
</evidence>
<accession>A0A2H3JP30</accession>
<reference evidence="2 3" key="1">
    <citation type="journal article" date="2012" name="Science">
        <title>The Paleozoic origin of enzymatic lignin decomposition reconstructed from 31 fungal genomes.</title>
        <authorList>
            <person name="Floudas D."/>
            <person name="Binder M."/>
            <person name="Riley R."/>
            <person name="Barry K."/>
            <person name="Blanchette R.A."/>
            <person name="Henrissat B."/>
            <person name="Martinez A.T."/>
            <person name="Otillar R."/>
            <person name="Spatafora J.W."/>
            <person name="Yadav J.S."/>
            <person name="Aerts A."/>
            <person name="Benoit I."/>
            <person name="Boyd A."/>
            <person name="Carlson A."/>
            <person name="Copeland A."/>
            <person name="Coutinho P.M."/>
            <person name="de Vries R.P."/>
            <person name="Ferreira P."/>
            <person name="Findley K."/>
            <person name="Foster B."/>
            <person name="Gaskell J."/>
            <person name="Glotzer D."/>
            <person name="Gorecki P."/>
            <person name="Heitman J."/>
            <person name="Hesse C."/>
            <person name="Hori C."/>
            <person name="Igarashi K."/>
            <person name="Jurgens J.A."/>
            <person name="Kallen N."/>
            <person name="Kersten P."/>
            <person name="Kohler A."/>
            <person name="Kuees U."/>
            <person name="Kumar T.K.A."/>
            <person name="Kuo A."/>
            <person name="LaButti K."/>
            <person name="Larrondo L.F."/>
            <person name="Lindquist E."/>
            <person name="Ling A."/>
            <person name="Lombard V."/>
            <person name="Lucas S."/>
            <person name="Lundell T."/>
            <person name="Martin R."/>
            <person name="McLaughlin D.J."/>
            <person name="Morgenstern I."/>
            <person name="Morin E."/>
            <person name="Murat C."/>
            <person name="Nagy L.G."/>
            <person name="Nolan M."/>
            <person name="Ohm R.A."/>
            <person name="Patyshakuliyeva A."/>
            <person name="Rokas A."/>
            <person name="Ruiz-Duenas F.J."/>
            <person name="Sabat G."/>
            <person name="Salamov A."/>
            <person name="Samejima M."/>
            <person name="Schmutz J."/>
            <person name="Slot J.C."/>
            <person name="St John F."/>
            <person name="Stenlid J."/>
            <person name="Sun H."/>
            <person name="Sun S."/>
            <person name="Syed K."/>
            <person name="Tsang A."/>
            <person name="Wiebenga A."/>
            <person name="Young D."/>
            <person name="Pisabarro A."/>
            <person name="Eastwood D.C."/>
            <person name="Martin F."/>
            <person name="Cullen D."/>
            <person name="Grigoriev I.V."/>
            <person name="Hibbett D.S."/>
        </authorList>
    </citation>
    <scope>NUCLEOTIDE SEQUENCE [LARGE SCALE GENOMIC DNA]</scope>
    <source>
        <strain evidence="2 3">MD-104</strain>
    </source>
</reference>
<feature type="compositionally biased region" description="Polar residues" evidence="1">
    <location>
        <begin position="66"/>
        <end position="84"/>
    </location>
</feature>